<sequence length="212" mass="23690">DPSSGCRISEESLHYISPANCVMPTDCSSAVNGGKWEDEKYFYGLKMDNAIVEGISIEREFDVCYCDDDCTMPYNWFKVGTFNVSRARIHETPLTPQESLYKPLAVANRPGVLQLGTIPNDYPDKKGGVTNSLRTGSIFKLLVEAEGQTVTDAKCARAYPRAQLFVNHGCITKGRCYPLSWRNDSAQRITFNAKYYYGGLYGQSNANDTLFQ</sequence>
<feature type="non-terminal residue" evidence="1">
    <location>
        <position position="212"/>
    </location>
</feature>
<gene>
    <name evidence="1" type="ORF">PGLA2088_LOCUS39983</name>
</gene>
<dbReference type="AlphaFoldDB" id="A0A813L2Y6"/>
<evidence type="ECO:0000313" key="2">
    <source>
        <dbReference type="Proteomes" id="UP000626109"/>
    </source>
</evidence>
<proteinExistence type="predicted"/>
<evidence type="ECO:0000313" key="1">
    <source>
        <dbReference type="EMBL" id="CAE8718264.1"/>
    </source>
</evidence>
<accession>A0A813L2Y6</accession>
<feature type="non-terminal residue" evidence="1">
    <location>
        <position position="1"/>
    </location>
</feature>
<comment type="caution">
    <text evidence="1">The sequence shown here is derived from an EMBL/GenBank/DDBJ whole genome shotgun (WGS) entry which is preliminary data.</text>
</comment>
<dbReference type="Proteomes" id="UP000626109">
    <property type="component" value="Unassembled WGS sequence"/>
</dbReference>
<dbReference type="EMBL" id="CAJNNW010033347">
    <property type="protein sequence ID" value="CAE8718264.1"/>
    <property type="molecule type" value="Genomic_DNA"/>
</dbReference>
<protein>
    <submittedName>
        <fullName evidence="1">Uncharacterized protein</fullName>
    </submittedName>
</protein>
<organism evidence="1 2">
    <name type="scientific">Polarella glacialis</name>
    <name type="common">Dinoflagellate</name>
    <dbReference type="NCBI Taxonomy" id="89957"/>
    <lineage>
        <taxon>Eukaryota</taxon>
        <taxon>Sar</taxon>
        <taxon>Alveolata</taxon>
        <taxon>Dinophyceae</taxon>
        <taxon>Suessiales</taxon>
        <taxon>Suessiaceae</taxon>
        <taxon>Polarella</taxon>
    </lineage>
</organism>
<name>A0A813L2Y6_POLGL</name>
<reference evidence="1" key="1">
    <citation type="submission" date="2021-02" db="EMBL/GenBank/DDBJ databases">
        <authorList>
            <person name="Dougan E. K."/>
            <person name="Rhodes N."/>
            <person name="Thang M."/>
            <person name="Chan C."/>
        </authorList>
    </citation>
    <scope>NUCLEOTIDE SEQUENCE</scope>
</reference>